<keyword evidence="2" id="KW-1185">Reference proteome</keyword>
<dbReference type="EMBL" id="CP019352">
    <property type="protein sequence ID" value="APX99773.1"/>
    <property type="molecule type" value="Genomic_DNA"/>
</dbReference>
<evidence type="ECO:0000313" key="1">
    <source>
        <dbReference type="EMBL" id="APX99773.1"/>
    </source>
</evidence>
<protein>
    <submittedName>
        <fullName evidence="1">Uncharacterized protein</fullName>
    </submittedName>
</protein>
<dbReference type="AlphaFoldDB" id="A0AAC9LKF9"/>
<dbReference type="KEGG" id="lvn:BWR22_05430"/>
<organism evidence="1 2">
    <name type="scientific">Lacinutrix venerupis</name>
    <dbReference type="NCBI Taxonomy" id="1486034"/>
    <lineage>
        <taxon>Bacteria</taxon>
        <taxon>Pseudomonadati</taxon>
        <taxon>Bacteroidota</taxon>
        <taxon>Flavobacteriia</taxon>
        <taxon>Flavobacteriales</taxon>
        <taxon>Flavobacteriaceae</taxon>
        <taxon>Lacinutrix</taxon>
    </lineage>
</organism>
<proteinExistence type="predicted"/>
<reference evidence="1 2" key="1">
    <citation type="submission" date="2017-01" db="EMBL/GenBank/DDBJ databases">
        <title>Complete genome of Lacinutrix venerupis DOK2-8 isolated from seawater in Dokdo.</title>
        <authorList>
            <person name="Chi W.-J."/>
            <person name="Kim J.H."/>
        </authorList>
    </citation>
    <scope>NUCLEOTIDE SEQUENCE [LARGE SCALE GENOMIC DNA]</scope>
    <source>
        <strain evidence="1 2">DOK2-8</strain>
    </source>
</reference>
<dbReference type="Proteomes" id="UP000187506">
    <property type="component" value="Chromosome"/>
</dbReference>
<accession>A0AAC9LKF9</accession>
<name>A0AAC9LKF9_9FLAO</name>
<evidence type="ECO:0000313" key="2">
    <source>
        <dbReference type="Proteomes" id="UP000187506"/>
    </source>
</evidence>
<gene>
    <name evidence="1" type="ORF">BWR22_05430</name>
</gene>
<sequence>MWNNLKFMDLNKNEILSNTIKMKPIKHLFLKNTLLLFCVLLLANCKTYLAPSYNQTIIDKSTEATTETFLFLAEIAGGTNEESFSRRENTYNSLISKFETLNLLAKARPIPSNKTTEHINNLLAERNSPTSSSDYPSAFAFNRIVENLVKMKEKDQSSGLSPIVIETFKGEIKIFLDQAVTYESFLKR</sequence>